<name>A0A819HJC6_9BILA</name>
<dbReference type="EMBL" id="CAJOBD010002692">
    <property type="protein sequence ID" value="CAF3901129.1"/>
    <property type="molecule type" value="Genomic_DNA"/>
</dbReference>
<evidence type="ECO:0000313" key="4">
    <source>
        <dbReference type="Proteomes" id="UP000663836"/>
    </source>
</evidence>
<evidence type="ECO:0000313" key="3">
    <source>
        <dbReference type="EMBL" id="CAF3901129.1"/>
    </source>
</evidence>
<organism evidence="3 4">
    <name type="scientific">Rotaria sordida</name>
    <dbReference type="NCBI Taxonomy" id="392033"/>
    <lineage>
        <taxon>Eukaryota</taxon>
        <taxon>Metazoa</taxon>
        <taxon>Spiralia</taxon>
        <taxon>Gnathifera</taxon>
        <taxon>Rotifera</taxon>
        <taxon>Eurotatoria</taxon>
        <taxon>Bdelloidea</taxon>
        <taxon>Philodinida</taxon>
        <taxon>Philodinidae</taxon>
        <taxon>Rotaria</taxon>
    </lineage>
</organism>
<protein>
    <submittedName>
        <fullName evidence="3">Uncharacterized protein</fullName>
    </submittedName>
</protein>
<evidence type="ECO:0000256" key="1">
    <source>
        <dbReference type="SAM" id="MobiDB-lite"/>
    </source>
</evidence>
<evidence type="ECO:0000256" key="2">
    <source>
        <dbReference type="SAM" id="SignalP"/>
    </source>
</evidence>
<keyword evidence="2" id="KW-0732">Signal</keyword>
<gene>
    <name evidence="3" type="ORF">JBS370_LOCUS20883</name>
</gene>
<feature type="region of interest" description="Disordered" evidence="1">
    <location>
        <begin position="248"/>
        <end position="277"/>
    </location>
</feature>
<proteinExistence type="predicted"/>
<feature type="compositionally biased region" description="Basic and acidic residues" evidence="1">
    <location>
        <begin position="259"/>
        <end position="275"/>
    </location>
</feature>
<accession>A0A819HJC6</accession>
<feature type="signal peptide" evidence="2">
    <location>
        <begin position="1"/>
        <end position="17"/>
    </location>
</feature>
<dbReference type="Proteomes" id="UP000663836">
    <property type="component" value="Unassembled WGS sequence"/>
</dbReference>
<reference evidence="3" key="1">
    <citation type="submission" date="2021-02" db="EMBL/GenBank/DDBJ databases">
        <authorList>
            <person name="Nowell W R."/>
        </authorList>
    </citation>
    <scope>NUCLEOTIDE SEQUENCE</scope>
</reference>
<sequence>MVLPIFIFIGLLTQVLSQDSALNSSDGIVIHQVEVQTSNIGRIKYEDGEVILYQNQQKTVERQLEINTEQITGTSMYNRILSQFPSSDTIALTGGDFKQLISEVSDRITMKLRVQEGFDSQLQDPITLDKVLERQLQFKQVHLKKVEDQLWNSLYWTQDLTRPDRLAKAINTIVRKNSTDSNHFLYDSQAAKNIHKLALTQHDIDRFEQLDKLLATHEHRKSSSGSGASHSGGGGNLHVFGRFKIGGGGSSSSQSQSHQFEDDQKVTDSMHDKKNNSNHLNALVQSGTYHSETNLIENVFLGY</sequence>
<dbReference type="AlphaFoldDB" id="A0A819HJC6"/>
<comment type="caution">
    <text evidence="3">The sequence shown here is derived from an EMBL/GenBank/DDBJ whole genome shotgun (WGS) entry which is preliminary data.</text>
</comment>
<feature type="chain" id="PRO_5032894636" evidence="2">
    <location>
        <begin position="18"/>
        <end position="303"/>
    </location>
</feature>